<keyword evidence="1" id="KW-0812">Transmembrane</keyword>
<dbReference type="EMBL" id="CP001687">
    <property type="protein sequence ID" value="ACV12397.1"/>
    <property type="molecule type" value="Genomic_DNA"/>
</dbReference>
<evidence type="ECO:0000256" key="1">
    <source>
        <dbReference type="SAM" id="Phobius"/>
    </source>
</evidence>
<feature type="transmembrane region" description="Helical" evidence="1">
    <location>
        <begin position="62"/>
        <end position="82"/>
    </location>
</feature>
<feature type="transmembrane region" description="Helical" evidence="1">
    <location>
        <begin position="88"/>
        <end position="107"/>
    </location>
</feature>
<protein>
    <submittedName>
        <fullName evidence="2">Uncharacterized protein</fullName>
    </submittedName>
</protein>
<dbReference type="KEGG" id="hut:Huta_2230"/>
<dbReference type="Proteomes" id="UP000002071">
    <property type="component" value="Chromosome"/>
</dbReference>
<keyword evidence="1" id="KW-0472">Membrane</keyword>
<accession>C7NUP0</accession>
<keyword evidence="3" id="KW-1185">Reference proteome</keyword>
<sequence length="116" mass="12243">MVTDILLAPPIAFGIFLLISFTIDRVGDRIASDRADAGEAFRTAWASGEEPPSGQGRPRYRLYHVGIGFTIIHVAVLLVATIPIDANGVLLGVPLLAVVGLALFAIVEGGRPQPGR</sequence>
<dbReference type="HOGENOM" id="CLU_2091246_0_0_2"/>
<organism evidence="2 3">
    <name type="scientific">Halorhabdus utahensis (strain DSM 12940 / JCM 11049 / AX-2)</name>
    <dbReference type="NCBI Taxonomy" id="519442"/>
    <lineage>
        <taxon>Archaea</taxon>
        <taxon>Methanobacteriati</taxon>
        <taxon>Methanobacteriota</taxon>
        <taxon>Stenosarchaea group</taxon>
        <taxon>Halobacteria</taxon>
        <taxon>Halobacteriales</taxon>
        <taxon>Haloarculaceae</taxon>
        <taxon>Halorhabdus</taxon>
    </lineage>
</organism>
<feature type="transmembrane region" description="Helical" evidence="1">
    <location>
        <begin position="6"/>
        <end position="23"/>
    </location>
</feature>
<name>C7NUP0_HALUD</name>
<proteinExistence type="predicted"/>
<keyword evidence="1" id="KW-1133">Transmembrane helix</keyword>
<dbReference type="STRING" id="519442.Huta_2230"/>
<gene>
    <name evidence="2" type="ordered locus">Huta_2230</name>
</gene>
<evidence type="ECO:0000313" key="3">
    <source>
        <dbReference type="Proteomes" id="UP000002071"/>
    </source>
</evidence>
<dbReference type="OrthoDB" id="240094at2157"/>
<evidence type="ECO:0000313" key="2">
    <source>
        <dbReference type="EMBL" id="ACV12397.1"/>
    </source>
</evidence>
<dbReference type="AlphaFoldDB" id="C7NUP0"/>
<dbReference type="eggNOG" id="arCOG14979">
    <property type="taxonomic scope" value="Archaea"/>
</dbReference>
<reference evidence="2 3" key="1">
    <citation type="journal article" date="2009" name="Stand. Genomic Sci.">
        <title>Complete genome sequence of Halorhabdus utahensis type strain (AX-2).</title>
        <authorList>
            <person name="Anderson I."/>
            <person name="Tindall B.J."/>
            <person name="Pomrenke H."/>
            <person name="Goker M."/>
            <person name="Lapidus A."/>
            <person name="Nolan M."/>
            <person name="Copeland A."/>
            <person name="Glavina Del Rio T."/>
            <person name="Chen F."/>
            <person name="Tice H."/>
            <person name="Cheng J.F."/>
            <person name="Lucas S."/>
            <person name="Chertkov O."/>
            <person name="Bruce D."/>
            <person name="Brettin T."/>
            <person name="Detter J.C."/>
            <person name="Han C."/>
            <person name="Goodwin L."/>
            <person name="Land M."/>
            <person name="Hauser L."/>
            <person name="Chang Y.J."/>
            <person name="Jeffries C.D."/>
            <person name="Pitluck S."/>
            <person name="Pati A."/>
            <person name="Mavromatis K."/>
            <person name="Ivanova N."/>
            <person name="Ovchinnikova G."/>
            <person name="Chen A."/>
            <person name="Palaniappan K."/>
            <person name="Chain P."/>
            <person name="Rohde M."/>
            <person name="Bristow J."/>
            <person name="Eisen J.A."/>
            <person name="Markowitz V."/>
            <person name="Hugenholtz P."/>
            <person name="Kyrpides N.C."/>
            <person name="Klenk H.P."/>
        </authorList>
    </citation>
    <scope>NUCLEOTIDE SEQUENCE [LARGE SCALE GENOMIC DNA]</scope>
    <source>
        <strain evidence="3">DSM 12940 / JCM 11049 / AX-2</strain>
    </source>
</reference>